<feature type="chain" id="PRO_5017011067" evidence="1">
    <location>
        <begin position="19"/>
        <end position="175"/>
    </location>
</feature>
<name>A0A376BVL7_9NEIS</name>
<dbReference type="SUPFAM" id="SSF159594">
    <property type="entry name" value="XCC0632-like"/>
    <property type="match status" value="1"/>
</dbReference>
<evidence type="ECO:0000313" key="4">
    <source>
        <dbReference type="Proteomes" id="UP000254209"/>
    </source>
</evidence>
<evidence type="ECO:0000256" key="1">
    <source>
        <dbReference type="SAM" id="SignalP"/>
    </source>
</evidence>
<evidence type="ECO:0000259" key="2">
    <source>
        <dbReference type="Pfam" id="PF03886"/>
    </source>
</evidence>
<dbReference type="Pfam" id="PF03886">
    <property type="entry name" value="ABC_trans_aux"/>
    <property type="match status" value="1"/>
</dbReference>
<dbReference type="Gene3D" id="3.40.50.10610">
    <property type="entry name" value="ABC-type transport auxiliary lipoprotein component"/>
    <property type="match status" value="1"/>
</dbReference>
<sequence length="175" mass="19103">MKKFFIYTLLAIGLSACASPDTTRYYQLPDSAFRAPMSRGNEVALRVELATHLAGENLLYQTDAYHLNFAQKNLWAAPLDDALAANLANKLNTLSGSRAYVPHKLANSKTPVLKVYFDRFQGTYRGETEVSGYAQLGDGGRVPFAVNTPQQGDGYEAMVASLNMGLAEVAKLVAY</sequence>
<feature type="signal peptide" evidence="1">
    <location>
        <begin position="1"/>
        <end position="18"/>
    </location>
</feature>
<dbReference type="AlphaFoldDB" id="A0A376BVL7"/>
<protein>
    <submittedName>
        <fullName evidence="3">Protein of uncharacterized function (DUF330)</fullName>
    </submittedName>
</protein>
<proteinExistence type="predicted"/>
<dbReference type="OrthoDB" id="8536577at2"/>
<dbReference type="RefSeq" id="WP_034291197.1">
    <property type="nucleotide sequence ID" value="NZ_CP091519.2"/>
</dbReference>
<evidence type="ECO:0000313" key="3">
    <source>
        <dbReference type="EMBL" id="SSY80959.1"/>
    </source>
</evidence>
<dbReference type="EMBL" id="UFSO01000003">
    <property type="protein sequence ID" value="SSY80959.1"/>
    <property type="molecule type" value="Genomic_DNA"/>
</dbReference>
<keyword evidence="1" id="KW-0732">Signal</keyword>
<gene>
    <name evidence="3" type="ORF">NCTC10283_02523</name>
</gene>
<reference evidence="3 4" key="1">
    <citation type="submission" date="2018-06" db="EMBL/GenBank/DDBJ databases">
        <authorList>
            <consortium name="Pathogen Informatics"/>
            <person name="Doyle S."/>
        </authorList>
    </citation>
    <scope>NUCLEOTIDE SEQUENCE [LARGE SCALE GENOMIC DNA]</scope>
    <source>
        <strain evidence="3 4">NCTC10283</strain>
    </source>
</reference>
<dbReference type="PROSITE" id="PS51257">
    <property type="entry name" value="PROKAR_LIPOPROTEIN"/>
    <property type="match status" value="1"/>
</dbReference>
<organism evidence="3 4">
    <name type="scientific">Alysiella crassa</name>
    <dbReference type="NCBI Taxonomy" id="153491"/>
    <lineage>
        <taxon>Bacteria</taxon>
        <taxon>Pseudomonadati</taxon>
        <taxon>Pseudomonadota</taxon>
        <taxon>Betaproteobacteria</taxon>
        <taxon>Neisseriales</taxon>
        <taxon>Neisseriaceae</taxon>
        <taxon>Alysiella</taxon>
    </lineage>
</organism>
<dbReference type="InterPro" id="IPR005586">
    <property type="entry name" value="ABC_trans_aux"/>
</dbReference>
<feature type="domain" description="ABC-type transport auxiliary lipoprotein component" evidence="2">
    <location>
        <begin position="45"/>
        <end position="174"/>
    </location>
</feature>
<keyword evidence="4" id="KW-1185">Reference proteome</keyword>
<accession>A0A376BVL7</accession>
<dbReference type="Proteomes" id="UP000254209">
    <property type="component" value="Unassembled WGS sequence"/>
</dbReference>
<dbReference type="STRING" id="1120980.GCA_000745955_00425"/>